<dbReference type="Gene3D" id="3.40.50.720">
    <property type="entry name" value="NAD(P)-binding Rossmann-like Domain"/>
    <property type="match status" value="1"/>
</dbReference>
<dbReference type="Pfam" id="PF00107">
    <property type="entry name" value="ADH_zinc_N"/>
    <property type="match status" value="1"/>
</dbReference>
<organism evidence="3 4">
    <name type="scientific">Rhodofomes roseus</name>
    <dbReference type="NCBI Taxonomy" id="34475"/>
    <lineage>
        <taxon>Eukaryota</taxon>
        <taxon>Fungi</taxon>
        <taxon>Dikarya</taxon>
        <taxon>Basidiomycota</taxon>
        <taxon>Agaricomycotina</taxon>
        <taxon>Agaricomycetes</taxon>
        <taxon>Polyporales</taxon>
        <taxon>Rhodofomes</taxon>
    </lineage>
</organism>
<dbReference type="InterPro" id="IPR011032">
    <property type="entry name" value="GroES-like_sf"/>
</dbReference>
<evidence type="ECO:0000256" key="1">
    <source>
        <dbReference type="SAM" id="MobiDB-lite"/>
    </source>
</evidence>
<dbReference type="Gene3D" id="3.90.180.10">
    <property type="entry name" value="Medium-chain alcohol dehydrogenases, catalytic domain"/>
    <property type="match status" value="1"/>
</dbReference>
<dbReference type="InterPro" id="IPR036291">
    <property type="entry name" value="NAD(P)-bd_dom_sf"/>
</dbReference>
<sequence>MSVIPTIQKALVLPAKYAEYAVRTVPVPRPGPGQLLIKVRAVALNPVDWKIQKNGILYHEFPAIAGSDIAGTVEEVGEGVQGFALGDRVIVQGAFTIPTSGFQQYAVANPAVTAKIPDNLSFEQGATIPVGLITAALGLYTRGLPPGKELDHGSAGLQAPWEEGGRGKYTGKPFFVFGAASSVGQFVVQLARLSGFSPIIATASPHNADFLRSLGVTHVLDRKLSLEQLRAEIAKITNEPLDIIYDAVSLPETQLAAYELLEPGGTLVLVLYSAIPAEKLASEPKKRVVKAYGQANFPQENFAVAAVLYKHLTAWLEEGAIKPNRVEVLPGGLEGITEGLERLRTDRSHPLPVRPTSTSTSAPKPLAERLSAPRPLPDFKRKSAEDAKGILLKKVHATADRFQAIFDKKHLFDRLDGESQKALHRLADQLNWVDD</sequence>
<dbReference type="Pfam" id="PF08240">
    <property type="entry name" value="ADH_N"/>
    <property type="match status" value="1"/>
</dbReference>
<dbReference type="CDD" id="cd08249">
    <property type="entry name" value="enoyl_reductase_like"/>
    <property type="match status" value="1"/>
</dbReference>
<evidence type="ECO:0000259" key="2">
    <source>
        <dbReference type="SMART" id="SM00829"/>
    </source>
</evidence>
<name>A0A4Y9XPV7_9APHY</name>
<dbReference type="GO" id="GO:0016651">
    <property type="term" value="F:oxidoreductase activity, acting on NAD(P)H"/>
    <property type="evidence" value="ECO:0007669"/>
    <property type="project" value="InterPro"/>
</dbReference>
<dbReference type="AlphaFoldDB" id="A0A4Y9XPV7"/>
<proteinExistence type="predicted"/>
<evidence type="ECO:0000313" key="3">
    <source>
        <dbReference type="EMBL" id="TFY52135.1"/>
    </source>
</evidence>
<dbReference type="SMART" id="SM00829">
    <property type="entry name" value="PKS_ER"/>
    <property type="match status" value="1"/>
</dbReference>
<dbReference type="PANTHER" id="PTHR45348:SF2">
    <property type="entry name" value="ZINC-TYPE ALCOHOL DEHYDROGENASE-LIKE PROTEIN C2E1P3.01"/>
    <property type="match status" value="1"/>
</dbReference>
<dbReference type="PANTHER" id="PTHR45348">
    <property type="entry name" value="HYPOTHETICAL OXIDOREDUCTASE (EUROFUNG)"/>
    <property type="match status" value="1"/>
</dbReference>
<dbReference type="STRING" id="34475.A0A4Y9XPV7"/>
<dbReference type="InterPro" id="IPR020843">
    <property type="entry name" value="ER"/>
</dbReference>
<dbReference type="InterPro" id="IPR013149">
    <property type="entry name" value="ADH-like_C"/>
</dbReference>
<protein>
    <recommendedName>
        <fullName evidence="2">Enoyl reductase (ER) domain-containing protein</fullName>
    </recommendedName>
</protein>
<evidence type="ECO:0000313" key="4">
    <source>
        <dbReference type="Proteomes" id="UP000298390"/>
    </source>
</evidence>
<gene>
    <name evidence="3" type="ORF">EVJ58_g10180</name>
</gene>
<feature type="region of interest" description="Disordered" evidence="1">
    <location>
        <begin position="344"/>
        <end position="380"/>
    </location>
</feature>
<dbReference type="InterPro" id="IPR013154">
    <property type="entry name" value="ADH-like_N"/>
</dbReference>
<dbReference type="EMBL" id="SEKV01001036">
    <property type="protein sequence ID" value="TFY52135.1"/>
    <property type="molecule type" value="Genomic_DNA"/>
</dbReference>
<feature type="non-terminal residue" evidence="3">
    <location>
        <position position="435"/>
    </location>
</feature>
<dbReference type="SUPFAM" id="SSF50129">
    <property type="entry name" value="GroES-like"/>
    <property type="match status" value="1"/>
</dbReference>
<dbReference type="SUPFAM" id="SSF51735">
    <property type="entry name" value="NAD(P)-binding Rossmann-fold domains"/>
    <property type="match status" value="1"/>
</dbReference>
<accession>A0A4Y9XPV7</accession>
<dbReference type="Proteomes" id="UP000298390">
    <property type="component" value="Unassembled WGS sequence"/>
</dbReference>
<feature type="domain" description="Enoyl reductase (ER)" evidence="2">
    <location>
        <begin position="21"/>
        <end position="348"/>
    </location>
</feature>
<reference evidence="3 4" key="1">
    <citation type="submission" date="2019-01" db="EMBL/GenBank/DDBJ databases">
        <title>Genome sequencing of the rare red list fungi Fomitopsis rosea.</title>
        <authorList>
            <person name="Buettner E."/>
            <person name="Kellner H."/>
        </authorList>
    </citation>
    <scope>NUCLEOTIDE SEQUENCE [LARGE SCALE GENOMIC DNA]</scope>
    <source>
        <strain evidence="3 4">DSM 105464</strain>
    </source>
</reference>
<dbReference type="InterPro" id="IPR047122">
    <property type="entry name" value="Trans-enoyl_RdTase-like"/>
</dbReference>
<comment type="caution">
    <text evidence="3">The sequence shown here is derived from an EMBL/GenBank/DDBJ whole genome shotgun (WGS) entry which is preliminary data.</text>
</comment>